<dbReference type="SUPFAM" id="SSF49899">
    <property type="entry name" value="Concanavalin A-like lectins/glucanases"/>
    <property type="match status" value="1"/>
</dbReference>
<evidence type="ECO:0000259" key="2">
    <source>
        <dbReference type="PROSITE" id="PS51762"/>
    </source>
</evidence>
<dbReference type="InterPro" id="IPR000757">
    <property type="entry name" value="Beta-glucanase-like"/>
</dbReference>
<reference evidence="3 4" key="1">
    <citation type="submission" date="2015-09" db="EMBL/GenBank/DDBJ databases">
        <title>Host preference determinants of Valsa canker pathogens revealed by comparative genomics.</title>
        <authorList>
            <person name="Yin Z."/>
            <person name="Huang L."/>
        </authorList>
    </citation>
    <scope>NUCLEOTIDE SEQUENCE [LARGE SCALE GENOMIC DNA]</scope>
    <source>
        <strain evidence="3 4">SXYLt</strain>
    </source>
</reference>
<dbReference type="EMBL" id="LKEB01000006">
    <property type="protein sequence ID" value="ROW16169.1"/>
    <property type="molecule type" value="Genomic_DNA"/>
</dbReference>
<dbReference type="CDD" id="cd02181">
    <property type="entry name" value="GH16_fungal_Lam16A_glucanase"/>
    <property type="match status" value="1"/>
</dbReference>
<protein>
    <recommendedName>
        <fullName evidence="2">GH16 domain-containing protein</fullName>
    </recommendedName>
</protein>
<accession>A0A423XIJ4</accession>
<dbReference type="GO" id="GO:0004553">
    <property type="term" value="F:hydrolase activity, hydrolyzing O-glycosyl compounds"/>
    <property type="evidence" value="ECO:0007669"/>
    <property type="project" value="InterPro"/>
</dbReference>
<feature type="chain" id="PRO_5019012005" description="GH16 domain-containing protein" evidence="1">
    <location>
        <begin position="21"/>
        <end position="374"/>
    </location>
</feature>
<dbReference type="Pfam" id="PF26113">
    <property type="entry name" value="GH16_XgeA"/>
    <property type="match status" value="1"/>
</dbReference>
<sequence length="374" mass="39014">MPSFLNTACALLTAGQLAAAAIYTLQDNYDKTNFFEEFEFFSDADPTNGFVQYQDATSASSLGLAGYNEDAIYLGADHTTKNPANGRASTRVYSKKTYTQMLLVADVVHMPVGCGTWPALWSYGGDWPTQGEIDIIEGVNSQSSNEITLHTDGACTMTRGRSSASTKFAATADCSAGDGGTGCPQKTESKNNFGRGLNAGGGGIYAMLWDHEAISVYLFPRNSSMADTLSGGGDSNNTILGPSSAVSAAEVDTSGFGTPLATFVGGEGCDIAERFRQHAITVNTDFCGSWAGSDEVWAADDECSAKAGTCEEYVAGNPDAFVDAYWLFNSIKVYTTPGSGAAATVTATGSAALAGETGVFGVGGKRRRGMPFIA</sequence>
<keyword evidence="4" id="KW-1185">Reference proteome</keyword>
<proteinExistence type="predicted"/>
<dbReference type="PROSITE" id="PS51762">
    <property type="entry name" value="GH16_2"/>
    <property type="match status" value="1"/>
</dbReference>
<dbReference type="InterPro" id="IPR050546">
    <property type="entry name" value="Glycosyl_Hydrlase_16"/>
</dbReference>
<comment type="caution">
    <text evidence="3">The sequence shown here is derived from an EMBL/GenBank/DDBJ whole genome shotgun (WGS) entry which is preliminary data.</text>
</comment>
<dbReference type="PANTHER" id="PTHR10963">
    <property type="entry name" value="GLYCOSYL HYDROLASE-RELATED"/>
    <property type="match status" value="1"/>
</dbReference>
<evidence type="ECO:0000313" key="4">
    <source>
        <dbReference type="Proteomes" id="UP000285146"/>
    </source>
</evidence>
<evidence type="ECO:0000313" key="3">
    <source>
        <dbReference type="EMBL" id="ROW16169.1"/>
    </source>
</evidence>
<dbReference type="STRING" id="1230097.A0A423XIJ4"/>
<organism evidence="3 4">
    <name type="scientific">Cytospora leucostoma</name>
    <dbReference type="NCBI Taxonomy" id="1230097"/>
    <lineage>
        <taxon>Eukaryota</taxon>
        <taxon>Fungi</taxon>
        <taxon>Dikarya</taxon>
        <taxon>Ascomycota</taxon>
        <taxon>Pezizomycotina</taxon>
        <taxon>Sordariomycetes</taxon>
        <taxon>Sordariomycetidae</taxon>
        <taxon>Diaporthales</taxon>
        <taxon>Cytosporaceae</taxon>
        <taxon>Cytospora</taxon>
    </lineage>
</organism>
<dbReference type="InParanoid" id="A0A423XIJ4"/>
<gene>
    <name evidence="3" type="ORF">VPNG_01847</name>
</gene>
<dbReference type="AlphaFoldDB" id="A0A423XIJ4"/>
<evidence type="ECO:0000256" key="1">
    <source>
        <dbReference type="SAM" id="SignalP"/>
    </source>
</evidence>
<dbReference type="Proteomes" id="UP000285146">
    <property type="component" value="Unassembled WGS sequence"/>
</dbReference>
<feature type="domain" description="GH16" evidence="2">
    <location>
        <begin position="29"/>
        <end position="262"/>
    </location>
</feature>
<dbReference type="InterPro" id="IPR013320">
    <property type="entry name" value="ConA-like_dom_sf"/>
</dbReference>
<name>A0A423XIJ4_9PEZI</name>
<dbReference type="OrthoDB" id="192832at2759"/>
<feature type="signal peptide" evidence="1">
    <location>
        <begin position="1"/>
        <end position="20"/>
    </location>
</feature>
<keyword evidence="1" id="KW-0732">Signal</keyword>
<dbReference type="Gene3D" id="2.60.120.200">
    <property type="match status" value="1"/>
</dbReference>
<dbReference type="GO" id="GO:0009251">
    <property type="term" value="P:glucan catabolic process"/>
    <property type="evidence" value="ECO:0007669"/>
    <property type="project" value="TreeGrafter"/>
</dbReference>
<dbReference type="PANTHER" id="PTHR10963:SF24">
    <property type="entry name" value="GLYCOSIDASE C21B10.07-RELATED"/>
    <property type="match status" value="1"/>
</dbReference>